<dbReference type="InterPro" id="IPR001179">
    <property type="entry name" value="PPIase_FKBP_dom"/>
</dbReference>
<evidence type="ECO:0000256" key="6">
    <source>
        <dbReference type="RuleBase" id="RU003915"/>
    </source>
</evidence>
<dbReference type="PROSITE" id="PS50059">
    <property type="entry name" value="FKBP_PPIASE"/>
    <property type="match status" value="1"/>
</dbReference>
<dbReference type="AlphaFoldDB" id="A0A1G6GN01"/>
<organism evidence="8 9">
    <name type="scientific">Raineyella antarctica</name>
    <dbReference type="NCBI Taxonomy" id="1577474"/>
    <lineage>
        <taxon>Bacteria</taxon>
        <taxon>Bacillati</taxon>
        <taxon>Actinomycetota</taxon>
        <taxon>Actinomycetes</taxon>
        <taxon>Propionibacteriales</taxon>
        <taxon>Propionibacteriaceae</taxon>
        <taxon>Raineyella</taxon>
    </lineage>
</organism>
<dbReference type="InterPro" id="IPR046357">
    <property type="entry name" value="PPIase_dom_sf"/>
</dbReference>
<dbReference type="Gene3D" id="3.10.50.40">
    <property type="match status" value="1"/>
</dbReference>
<dbReference type="PANTHER" id="PTHR43811">
    <property type="entry name" value="FKBP-TYPE PEPTIDYL-PROLYL CIS-TRANS ISOMERASE FKPA"/>
    <property type="match status" value="1"/>
</dbReference>
<comment type="similarity">
    <text evidence="2 6">Belongs to the FKBP-type PPIase family.</text>
</comment>
<evidence type="ECO:0000256" key="5">
    <source>
        <dbReference type="PROSITE-ProRule" id="PRU00277"/>
    </source>
</evidence>
<name>A0A1G6GN01_9ACTN</name>
<dbReference type="EC" id="5.2.1.8" evidence="6"/>
<dbReference type="STRING" id="1577474.GA0111570_104108"/>
<dbReference type="GO" id="GO:0003755">
    <property type="term" value="F:peptidyl-prolyl cis-trans isomerase activity"/>
    <property type="evidence" value="ECO:0007669"/>
    <property type="project" value="UniProtKB-UniRule"/>
</dbReference>
<dbReference type="OrthoDB" id="25996at2"/>
<comment type="catalytic activity">
    <reaction evidence="1 5 6">
        <text>[protein]-peptidylproline (omega=180) = [protein]-peptidylproline (omega=0)</text>
        <dbReference type="Rhea" id="RHEA:16237"/>
        <dbReference type="Rhea" id="RHEA-COMP:10747"/>
        <dbReference type="Rhea" id="RHEA-COMP:10748"/>
        <dbReference type="ChEBI" id="CHEBI:83833"/>
        <dbReference type="ChEBI" id="CHEBI:83834"/>
        <dbReference type="EC" id="5.2.1.8"/>
    </reaction>
</comment>
<evidence type="ECO:0000256" key="1">
    <source>
        <dbReference type="ARBA" id="ARBA00000971"/>
    </source>
</evidence>
<feature type="domain" description="PPIase FKBP-type" evidence="7">
    <location>
        <begin position="38"/>
        <end position="127"/>
    </location>
</feature>
<keyword evidence="4 5" id="KW-0413">Isomerase</keyword>
<dbReference type="Proteomes" id="UP000199086">
    <property type="component" value="Unassembled WGS sequence"/>
</dbReference>
<dbReference type="EMBL" id="FMYF01000004">
    <property type="protein sequence ID" value="SDB83223.1"/>
    <property type="molecule type" value="Genomic_DNA"/>
</dbReference>
<reference evidence="8 9" key="1">
    <citation type="submission" date="2016-06" db="EMBL/GenBank/DDBJ databases">
        <authorList>
            <person name="Olsen C.W."/>
            <person name="Carey S."/>
            <person name="Hinshaw L."/>
            <person name="Karasin A.I."/>
        </authorList>
    </citation>
    <scope>NUCLEOTIDE SEQUENCE [LARGE SCALE GENOMIC DNA]</scope>
    <source>
        <strain evidence="8 9">LZ-22</strain>
    </source>
</reference>
<dbReference type="SUPFAM" id="SSF54534">
    <property type="entry name" value="FKBP-like"/>
    <property type="match status" value="1"/>
</dbReference>
<proteinExistence type="inferred from homology"/>
<dbReference type="Pfam" id="PF00254">
    <property type="entry name" value="FKBP_C"/>
    <property type="match status" value="1"/>
</dbReference>
<dbReference type="FunFam" id="3.10.50.40:FF:000006">
    <property type="entry name" value="Peptidyl-prolyl cis-trans isomerase"/>
    <property type="match status" value="1"/>
</dbReference>
<evidence type="ECO:0000259" key="7">
    <source>
        <dbReference type="PROSITE" id="PS50059"/>
    </source>
</evidence>
<dbReference type="RefSeq" id="WP_092608592.1">
    <property type="nucleotide sequence ID" value="NZ_FMYF01000004.1"/>
</dbReference>
<evidence type="ECO:0000313" key="8">
    <source>
        <dbReference type="EMBL" id="SDB83223.1"/>
    </source>
</evidence>
<dbReference type="PANTHER" id="PTHR43811:SF19">
    <property type="entry name" value="39 KDA FK506-BINDING NUCLEAR PROTEIN"/>
    <property type="match status" value="1"/>
</dbReference>
<evidence type="ECO:0000313" key="9">
    <source>
        <dbReference type="Proteomes" id="UP000199086"/>
    </source>
</evidence>
<evidence type="ECO:0000256" key="4">
    <source>
        <dbReference type="ARBA" id="ARBA00023235"/>
    </source>
</evidence>
<evidence type="ECO:0000256" key="3">
    <source>
        <dbReference type="ARBA" id="ARBA00023110"/>
    </source>
</evidence>
<gene>
    <name evidence="8" type="ORF">GA0111570_104108</name>
</gene>
<accession>A0A1G6GN01</accession>
<keyword evidence="3 5" id="KW-0697">Rotamase</keyword>
<sequence>MAETENEKPVVDLPQGPAPVNLEIKDLSVGDGPAAAKGDTVRVHYVGVALGTGREFDSSWERGEPLAFTLGGRQVIRGWDMGIKGMKVGGRRRLVIPSFLGYGSQGAGPEIAPGETLVFVCDLVGIGDEG</sequence>
<keyword evidence="9" id="KW-1185">Reference proteome</keyword>
<protein>
    <recommendedName>
        <fullName evidence="6">Peptidyl-prolyl cis-trans isomerase</fullName>
        <ecNumber evidence="6">5.2.1.8</ecNumber>
    </recommendedName>
</protein>
<evidence type="ECO:0000256" key="2">
    <source>
        <dbReference type="ARBA" id="ARBA00006577"/>
    </source>
</evidence>